<dbReference type="Proteomes" id="UP001055811">
    <property type="component" value="Linkage Group LG03"/>
</dbReference>
<evidence type="ECO:0000313" key="2">
    <source>
        <dbReference type="Proteomes" id="UP001055811"/>
    </source>
</evidence>
<accession>A0ACB9F2S9</accession>
<sequence length="401" mass="44953">MGKSRKKPDSEVDSDPAVVASPAAPIENEKVVGSKKQKIENGDEEHAFDKKNLGNETKENSEKEQQISLEDNKVEVPPAIKLEETIEDAKRAKIFNEYEEEDRDNNSKEDIHQETSIKSVEVSPAIKSTESTQDANKASISNQNQEEDGDDNSKTNHHHLENLATSVDVTIRDAKRGRISNEHEEDKNDNFKEDHHHLETPMESVEVAPAIKSSETIQDAERACISNEHEEDGNDNSKENQQHLLAQTPLSSGLKTVLMDNLSFLIKEEDVKIFFKNVGEIAEIHFDMKDNYFMGRGHVEFTTAEAAQEALKLNNTPLLDQMVKLDLATETDEHPTTTHATGSKTLYLGNLSFSIEEDDVKDLFKDVGEIAGIRFAIRNDRFLGYGYVEFTTAEAAQEIDA</sequence>
<name>A0ACB9F2S9_CICIN</name>
<gene>
    <name evidence="1" type="ORF">L2E82_15440</name>
</gene>
<comment type="caution">
    <text evidence="1">The sequence shown here is derived from an EMBL/GenBank/DDBJ whole genome shotgun (WGS) entry which is preliminary data.</text>
</comment>
<dbReference type="EMBL" id="CM042011">
    <property type="protein sequence ID" value="KAI3765407.1"/>
    <property type="molecule type" value="Genomic_DNA"/>
</dbReference>
<reference evidence="1 2" key="2">
    <citation type="journal article" date="2022" name="Mol. Ecol. Resour.">
        <title>The genomes of chicory, endive, great burdock and yacon provide insights into Asteraceae paleo-polyploidization history and plant inulin production.</title>
        <authorList>
            <person name="Fan W."/>
            <person name="Wang S."/>
            <person name="Wang H."/>
            <person name="Wang A."/>
            <person name="Jiang F."/>
            <person name="Liu H."/>
            <person name="Zhao H."/>
            <person name="Xu D."/>
            <person name="Zhang Y."/>
        </authorList>
    </citation>
    <scope>NUCLEOTIDE SEQUENCE [LARGE SCALE GENOMIC DNA]</scope>
    <source>
        <strain evidence="2">cv. Punajuju</strain>
        <tissue evidence="1">Leaves</tissue>
    </source>
</reference>
<organism evidence="1 2">
    <name type="scientific">Cichorium intybus</name>
    <name type="common">Chicory</name>
    <dbReference type="NCBI Taxonomy" id="13427"/>
    <lineage>
        <taxon>Eukaryota</taxon>
        <taxon>Viridiplantae</taxon>
        <taxon>Streptophyta</taxon>
        <taxon>Embryophyta</taxon>
        <taxon>Tracheophyta</taxon>
        <taxon>Spermatophyta</taxon>
        <taxon>Magnoliopsida</taxon>
        <taxon>eudicotyledons</taxon>
        <taxon>Gunneridae</taxon>
        <taxon>Pentapetalae</taxon>
        <taxon>asterids</taxon>
        <taxon>campanulids</taxon>
        <taxon>Asterales</taxon>
        <taxon>Asteraceae</taxon>
        <taxon>Cichorioideae</taxon>
        <taxon>Cichorieae</taxon>
        <taxon>Cichoriinae</taxon>
        <taxon>Cichorium</taxon>
    </lineage>
</organism>
<evidence type="ECO:0000313" key="1">
    <source>
        <dbReference type="EMBL" id="KAI3765407.1"/>
    </source>
</evidence>
<protein>
    <submittedName>
        <fullName evidence="1">Uncharacterized protein</fullName>
    </submittedName>
</protein>
<proteinExistence type="predicted"/>
<reference evidence="2" key="1">
    <citation type="journal article" date="2022" name="Mol. Ecol. Resour.">
        <title>The genomes of chicory, endive, great burdock and yacon provide insights into Asteraceae palaeo-polyploidization history and plant inulin production.</title>
        <authorList>
            <person name="Fan W."/>
            <person name="Wang S."/>
            <person name="Wang H."/>
            <person name="Wang A."/>
            <person name="Jiang F."/>
            <person name="Liu H."/>
            <person name="Zhao H."/>
            <person name="Xu D."/>
            <person name="Zhang Y."/>
        </authorList>
    </citation>
    <scope>NUCLEOTIDE SEQUENCE [LARGE SCALE GENOMIC DNA]</scope>
    <source>
        <strain evidence="2">cv. Punajuju</strain>
    </source>
</reference>
<keyword evidence="2" id="KW-1185">Reference proteome</keyword>